<sequence>MYHPYPFTHFYAIPLSGFVRYPFLPPSGLTRSPFTRAYPPVDPTLFKQSAQSMKSLVQEINLLMNRLTDNSDFALRLMSAAQAANKKEAERLIRSAGVREKLYLSFNPDVLRIELRAAAANVECCKLSIALRWNH</sequence>
<comment type="caution">
    <text evidence="1">The sequence shown here is derived from an EMBL/GenBank/DDBJ whole genome shotgun (WGS) entry which is preliminary data.</text>
</comment>
<accession>A0ABR5B175</accession>
<name>A0ABR5B175_BACBA</name>
<dbReference type="Proteomes" id="UP000031982">
    <property type="component" value="Unassembled WGS sequence"/>
</dbReference>
<organism evidence="1 2">
    <name type="scientific">Bacillus badius</name>
    <dbReference type="NCBI Taxonomy" id="1455"/>
    <lineage>
        <taxon>Bacteria</taxon>
        <taxon>Bacillati</taxon>
        <taxon>Bacillota</taxon>
        <taxon>Bacilli</taxon>
        <taxon>Bacillales</taxon>
        <taxon>Bacillaceae</taxon>
        <taxon>Pseudobacillus</taxon>
    </lineage>
</organism>
<dbReference type="EMBL" id="JXLP01000001">
    <property type="protein sequence ID" value="KIL80341.1"/>
    <property type="molecule type" value="Genomic_DNA"/>
</dbReference>
<evidence type="ECO:0000313" key="1">
    <source>
        <dbReference type="EMBL" id="KIL80341.1"/>
    </source>
</evidence>
<proteinExistence type="predicted"/>
<dbReference type="InterPro" id="IPR058870">
    <property type="entry name" value="YuzC"/>
</dbReference>
<protein>
    <submittedName>
        <fullName evidence="1">Uncharacterized protein</fullName>
    </submittedName>
</protein>
<dbReference type="Pfam" id="PF26344">
    <property type="entry name" value="YuzC"/>
    <property type="match status" value="1"/>
</dbReference>
<evidence type="ECO:0000313" key="2">
    <source>
        <dbReference type="Proteomes" id="UP000031982"/>
    </source>
</evidence>
<dbReference type="RefSeq" id="WP_052475257.1">
    <property type="nucleotide sequence ID" value="NZ_JARTHD010000022.1"/>
</dbReference>
<gene>
    <name evidence="1" type="ORF">SD77_0189</name>
</gene>
<keyword evidence="2" id="KW-1185">Reference proteome</keyword>
<reference evidence="1 2" key="1">
    <citation type="submission" date="2015-01" db="EMBL/GenBank/DDBJ databases">
        <title>Genome Assembly of Bacillus badius MTCC 1458.</title>
        <authorList>
            <person name="Verma A."/>
            <person name="Khatri I."/>
            <person name="Mual P."/>
            <person name="Subramanian S."/>
            <person name="Krishnamurthi S."/>
        </authorList>
    </citation>
    <scope>NUCLEOTIDE SEQUENCE [LARGE SCALE GENOMIC DNA]</scope>
    <source>
        <strain evidence="1 2">MTCC 1458</strain>
    </source>
</reference>